<proteinExistence type="predicted"/>
<sequence length="388" mass="43993">MKSIISWIKQSWAKLFKKTATPIDSLTITPKKKRREPVKSLWPSLIEHVKQWEEAARDDTVHWSMSSQKKGRTAREFVRELYAAVPLWGAYAASDYAEVRESDTNARKIDQRAYRPQSLCFAWYGQNGPQRRSGHDDNILTNGITLMTAVKSTALHKNTYPMNAGALYDVQMAHWERGDGHSAIFQQVIIDDDGVVHPAWFWHTAVADVKHRQHDKKHHARPKNRAWMPVGGRDMWVPILTAASFNFCSERDAHWNCIVKSDGVPPICFPVMSHDIARVFPSRQRDGDGRIVHWTRAHKRATKNGDVIVRNHIRGNTAWNIDGRHVQIMMPGKHHSLAGTIESVADDSVADFIKDPITGMVYGAIGDSMMRKLLSRAVVSVEEIEVAA</sequence>
<evidence type="ECO:0000313" key="1">
    <source>
        <dbReference type="EMBL" id="CAB4188129.1"/>
    </source>
</evidence>
<protein>
    <submittedName>
        <fullName evidence="1">Uncharacterized protein</fullName>
    </submittedName>
</protein>
<organism evidence="1">
    <name type="scientific">uncultured Caudovirales phage</name>
    <dbReference type="NCBI Taxonomy" id="2100421"/>
    <lineage>
        <taxon>Viruses</taxon>
        <taxon>Duplodnaviria</taxon>
        <taxon>Heunggongvirae</taxon>
        <taxon>Uroviricota</taxon>
        <taxon>Caudoviricetes</taxon>
        <taxon>Peduoviridae</taxon>
        <taxon>Maltschvirus</taxon>
        <taxon>Maltschvirus maltsch</taxon>
    </lineage>
</organism>
<name>A0A6J5QU31_9CAUD</name>
<accession>A0A6J5QU31</accession>
<gene>
    <name evidence="1" type="ORF">UFOVP1165_22</name>
</gene>
<dbReference type="EMBL" id="LR797120">
    <property type="protein sequence ID" value="CAB4188129.1"/>
    <property type="molecule type" value="Genomic_DNA"/>
</dbReference>
<reference evidence="1" key="1">
    <citation type="submission" date="2020-05" db="EMBL/GenBank/DDBJ databases">
        <authorList>
            <person name="Chiriac C."/>
            <person name="Salcher M."/>
            <person name="Ghai R."/>
            <person name="Kavagutti S V."/>
        </authorList>
    </citation>
    <scope>NUCLEOTIDE SEQUENCE</scope>
</reference>